<dbReference type="GO" id="GO:0043240">
    <property type="term" value="C:Fanconi anaemia nuclear complex"/>
    <property type="evidence" value="ECO:0007669"/>
    <property type="project" value="InterPro"/>
</dbReference>
<proteinExistence type="predicted"/>
<reference evidence="1 2" key="1">
    <citation type="journal article" date="2019" name="Sci. Rep.">
        <title>Orb-weaving spider Araneus ventricosus genome elucidates the spidroin gene catalogue.</title>
        <authorList>
            <person name="Kono N."/>
            <person name="Nakamura H."/>
            <person name="Ohtoshi R."/>
            <person name="Moran D.A.P."/>
            <person name="Shinohara A."/>
            <person name="Yoshida Y."/>
            <person name="Fujiwara M."/>
            <person name="Mori M."/>
            <person name="Tomita M."/>
            <person name="Arakawa K."/>
        </authorList>
    </citation>
    <scope>NUCLEOTIDE SEQUENCE [LARGE SCALE GENOMIC DNA]</scope>
</reference>
<dbReference type="Proteomes" id="UP000499080">
    <property type="component" value="Unassembled WGS sequence"/>
</dbReference>
<accession>A0A4Y2RQB2</accession>
<dbReference type="Gene3D" id="1.25.40.490">
    <property type="match status" value="1"/>
</dbReference>
<dbReference type="InterPro" id="IPR035428">
    <property type="entry name" value="FANCF"/>
</dbReference>
<dbReference type="Pfam" id="PF11107">
    <property type="entry name" value="FANCF"/>
    <property type="match status" value="1"/>
</dbReference>
<protein>
    <submittedName>
        <fullName evidence="1">Uncharacterized protein</fullName>
    </submittedName>
</protein>
<name>A0A4Y2RQB2_ARAVE</name>
<evidence type="ECO:0000313" key="2">
    <source>
        <dbReference type="Proteomes" id="UP000499080"/>
    </source>
</evidence>
<sequence length="222" mass="25590">MKLWLGRQIFATDNELQTSVQNWLKTQAAAFYDEGIGKLVPHYDKCMNRNGDYVEKYESQLSYVLGTLCNSQETLAIVVHVLVSDADSEIVSEIQDFALNWILLKLLDEKNGSLARFLWEQPPLKLRKIAAKFSSFSSYYIDSLIQCASSLSLEYENCTKCWKKRVSMTEVTLEYRDILEHFKVLLCVEDELCKTIRNHLSSLLAHETKTSIWRDICSNVLS</sequence>
<keyword evidence="2" id="KW-1185">Reference proteome</keyword>
<dbReference type="GO" id="GO:0036297">
    <property type="term" value="P:interstrand cross-link repair"/>
    <property type="evidence" value="ECO:0007669"/>
    <property type="project" value="InterPro"/>
</dbReference>
<evidence type="ECO:0000313" key="1">
    <source>
        <dbReference type="EMBL" id="GBN77851.1"/>
    </source>
</evidence>
<gene>
    <name evidence="1" type="ORF">AVEN_225418_1</name>
</gene>
<dbReference type="InterPro" id="IPR038505">
    <property type="entry name" value="FANCF_C_sf"/>
</dbReference>
<organism evidence="1 2">
    <name type="scientific">Araneus ventricosus</name>
    <name type="common">Orbweaver spider</name>
    <name type="synonym">Epeira ventricosa</name>
    <dbReference type="NCBI Taxonomy" id="182803"/>
    <lineage>
        <taxon>Eukaryota</taxon>
        <taxon>Metazoa</taxon>
        <taxon>Ecdysozoa</taxon>
        <taxon>Arthropoda</taxon>
        <taxon>Chelicerata</taxon>
        <taxon>Arachnida</taxon>
        <taxon>Araneae</taxon>
        <taxon>Araneomorphae</taxon>
        <taxon>Entelegynae</taxon>
        <taxon>Araneoidea</taxon>
        <taxon>Araneidae</taxon>
        <taxon>Araneus</taxon>
    </lineage>
</organism>
<dbReference type="AlphaFoldDB" id="A0A4Y2RQB2"/>
<dbReference type="OrthoDB" id="6429998at2759"/>
<dbReference type="EMBL" id="BGPR01017969">
    <property type="protein sequence ID" value="GBN77851.1"/>
    <property type="molecule type" value="Genomic_DNA"/>
</dbReference>
<comment type="caution">
    <text evidence="1">The sequence shown here is derived from an EMBL/GenBank/DDBJ whole genome shotgun (WGS) entry which is preliminary data.</text>
</comment>